<evidence type="ECO:0000256" key="6">
    <source>
        <dbReference type="SAM" id="MobiDB-lite"/>
    </source>
</evidence>
<dbReference type="Pfam" id="PF06220">
    <property type="entry name" value="zf-U1"/>
    <property type="match status" value="1"/>
</dbReference>
<dbReference type="InterPro" id="IPR036236">
    <property type="entry name" value="Znf_C2H2_sf"/>
</dbReference>
<dbReference type="InterPro" id="IPR003604">
    <property type="entry name" value="Matrin/U1-like-C_Znf_C2H2"/>
</dbReference>
<name>A0A9W8ZVS3_9AGAR</name>
<gene>
    <name evidence="8" type="ORF">J3R30DRAFT_3305915</name>
</gene>
<reference evidence="8" key="1">
    <citation type="submission" date="2022-08" db="EMBL/GenBank/DDBJ databases">
        <title>A Global Phylogenomic Analysis of the Shiitake Genus Lentinula.</title>
        <authorList>
            <consortium name="DOE Joint Genome Institute"/>
            <person name="Sierra-Patev S."/>
            <person name="Min B."/>
            <person name="Naranjo-Ortiz M."/>
            <person name="Looney B."/>
            <person name="Konkel Z."/>
            <person name="Slot J.C."/>
            <person name="Sakamoto Y."/>
            <person name="Steenwyk J.L."/>
            <person name="Rokas A."/>
            <person name="Carro J."/>
            <person name="Camarero S."/>
            <person name="Ferreira P."/>
            <person name="Molpeceres G."/>
            <person name="Ruiz-Duenas F.J."/>
            <person name="Serrano A."/>
            <person name="Henrissat B."/>
            <person name="Drula E."/>
            <person name="Hughes K.W."/>
            <person name="Mata J.L."/>
            <person name="Ishikawa N.K."/>
            <person name="Vargas-Isla R."/>
            <person name="Ushijima S."/>
            <person name="Smith C.A."/>
            <person name="Ahrendt S."/>
            <person name="Andreopoulos W."/>
            <person name="He G."/>
            <person name="Labutti K."/>
            <person name="Lipzen A."/>
            <person name="Ng V."/>
            <person name="Riley R."/>
            <person name="Sandor L."/>
            <person name="Barry K."/>
            <person name="Martinez A.T."/>
            <person name="Xiao Y."/>
            <person name="Gibbons J.G."/>
            <person name="Terashima K."/>
            <person name="Grigoriev I.V."/>
            <person name="Hibbett D.S."/>
        </authorList>
    </citation>
    <scope>NUCLEOTIDE SEQUENCE</scope>
    <source>
        <strain evidence="8">JLM2183</strain>
    </source>
</reference>
<dbReference type="SUPFAM" id="SSF57667">
    <property type="entry name" value="beta-beta-alpha zinc fingers"/>
    <property type="match status" value="1"/>
</dbReference>
<dbReference type="InterPro" id="IPR000690">
    <property type="entry name" value="Matrin/U1-C_Znf_C2H2"/>
</dbReference>
<evidence type="ECO:0000256" key="2">
    <source>
        <dbReference type="ARBA" id="ARBA00022723"/>
    </source>
</evidence>
<evidence type="ECO:0000313" key="8">
    <source>
        <dbReference type="EMBL" id="KAJ4468139.1"/>
    </source>
</evidence>
<feature type="compositionally biased region" description="Basic and acidic residues" evidence="6">
    <location>
        <begin position="181"/>
        <end position="198"/>
    </location>
</feature>
<feature type="domain" description="Matrin-type" evidence="7">
    <location>
        <begin position="11"/>
        <end position="42"/>
    </location>
</feature>
<keyword evidence="9" id="KW-1185">Reference proteome</keyword>
<sequence>MSEYWVSKKKYFCKYCEIYIADDVPSRQHHENGLRHQGNRERFIRGIYKDGEKRKKDAEEEKREMARVELAAQAAYSADIGAGRAKASSSSSSGGASASTSKKITQKAPTKPSKPSNSFVNYSTAASLGYTDPDVERATAEAALHQSQGVAGEWQVVESKMTSAPAAIERGNVVSTSTFDDGSHFVKRPADEQPDDARNFKLRRKLVGTGLREIYDPGVIKLKPKKKEVVKGEAEEVKTKNESSTLVEEKPKWSVVQWKRATPEVSSSANDGAAPSPPSENTVSLAVSQEGGHGCDALFNHQDELSKMKTETVEIPIPEPDSEVKSSLIEPVSSMFRKRKFAAGNGSRIKREV</sequence>
<feature type="region of interest" description="Disordered" evidence="6">
    <location>
        <begin position="45"/>
        <end position="65"/>
    </location>
</feature>
<dbReference type="AlphaFoldDB" id="A0A9W8ZVS3"/>
<evidence type="ECO:0000256" key="1">
    <source>
        <dbReference type="ARBA" id="ARBA00004123"/>
    </source>
</evidence>
<keyword evidence="3" id="KW-0863">Zinc-finger</keyword>
<evidence type="ECO:0000256" key="4">
    <source>
        <dbReference type="ARBA" id="ARBA00022833"/>
    </source>
</evidence>
<evidence type="ECO:0000256" key="3">
    <source>
        <dbReference type="ARBA" id="ARBA00022771"/>
    </source>
</evidence>
<keyword evidence="4" id="KW-0862">Zinc</keyword>
<dbReference type="PANTHER" id="PTHR13173:SF10">
    <property type="entry name" value="WW DOMAIN-BINDING PROTEIN 4"/>
    <property type="match status" value="1"/>
</dbReference>
<dbReference type="SMART" id="SM00451">
    <property type="entry name" value="ZnF_U1"/>
    <property type="match status" value="1"/>
</dbReference>
<dbReference type="GO" id="GO:0008270">
    <property type="term" value="F:zinc ion binding"/>
    <property type="evidence" value="ECO:0007669"/>
    <property type="project" value="UniProtKB-KW"/>
</dbReference>
<feature type="region of interest" description="Disordered" evidence="6">
    <location>
        <begin position="82"/>
        <end position="120"/>
    </location>
</feature>
<comment type="subcellular location">
    <subcellularLocation>
        <location evidence="1">Nucleus</location>
    </subcellularLocation>
</comment>
<proteinExistence type="predicted"/>
<protein>
    <recommendedName>
        <fullName evidence="7">Matrin-type domain-containing protein</fullName>
    </recommendedName>
</protein>
<accession>A0A9W8ZVS3</accession>
<keyword evidence="2" id="KW-0479">Metal-binding</keyword>
<dbReference type="GO" id="GO:0003723">
    <property type="term" value="F:RNA binding"/>
    <property type="evidence" value="ECO:0007669"/>
    <property type="project" value="TreeGrafter"/>
</dbReference>
<dbReference type="GO" id="GO:0000398">
    <property type="term" value="P:mRNA splicing, via spliceosome"/>
    <property type="evidence" value="ECO:0007669"/>
    <property type="project" value="InterPro"/>
</dbReference>
<keyword evidence="5" id="KW-0539">Nucleus</keyword>
<evidence type="ECO:0000259" key="7">
    <source>
        <dbReference type="PROSITE" id="PS50171"/>
    </source>
</evidence>
<dbReference type="PROSITE" id="PS50171">
    <property type="entry name" value="ZF_MATRIN"/>
    <property type="match status" value="1"/>
</dbReference>
<feature type="compositionally biased region" description="Low complexity" evidence="6">
    <location>
        <begin position="82"/>
        <end position="103"/>
    </location>
</feature>
<comment type="caution">
    <text evidence="8">The sequence shown here is derived from an EMBL/GenBank/DDBJ whole genome shotgun (WGS) entry which is preliminary data.</text>
</comment>
<dbReference type="OrthoDB" id="191651at2759"/>
<dbReference type="PANTHER" id="PTHR13173">
    <property type="entry name" value="WW DOMAIN BINDING PROTEIN 4"/>
    <property type="match status" value="1"/>
</dbReference>
<evidence type="ECO:0000313" key="9">
    <source>
        <dbReference type="Proteomes" id="UP001150266"/>
    </source>
</evidence>
<dbReference type="InterPro" id="IPR040023">
    <property type="entry name" value="WBP4"/>
</dbReference>
<dbReference type="Gene3D" id="3.30.160.60">
    <property type="entry name" value="Classic Zinc Finger"/>
    <property type="match status" value="1"/>
</dbReference>
<feature type="region of interest" description="Disordered" evidence="6">
    <location>
        <begin position="261"/>
        <end position="294"/>
    </location>
</feature>
<evidence type="ECO:0000256" key="5">
    <source>
        <dbReference type="ARBA" id="ARBA00023242"/>
    </source>
</evidence>
<dbReference type="InterPro" id="IPR013085">
    <property type="entry name" value="U1-CZ_Znf_C2H2"/>
</dbReference>
<dbReference type="Proteomes" id="UP001150266">
    <property type="component" value="Unassembled WGS sequence"/>
</dbReference>
<dbReference type="EMBL" id="JAOTPV010000037">
    <property type="protein sequence ID" value="KAJ4468139.1"/>
    <property type="molecule type" value="Genomic_DNA"/>
</dbReference>
<organism evidence="8 9">
    <name type="scientific">Lentinula aciculospora</name>
    <dbReference type="NCBI Taxonomy" id="153920"/>
    <lineage>
        <taxon>Eukaryota</taxon>
        <taxon>Fungi</taxon>
        <taxon>Dikarya</taxon>
        <taxon>Basidiomycota</taxon>
        <taxon>Agaricomycotina</taxon>
        <taxon>Agaricomycetes</taxon>
        <taxon>Agaricomycetidae</taxon>
        <taxon>Agaricales</taxon>
        <taxon>Marasmiineae</taxon>
        <taxon>Omphalotaceae</taxon>
        <taxon>Lentinula</taxon>
    </lineage>
</organism>
<feature type="region of interest" description="Disordered" evidence="6">
    <location>
        <begin position="165"/>
        <end position="198"/>
    </location>
</feature>
<dbReference type="GO" id="GO:0071011">
    <property type="term" value="C:precatalytic spliceosome"/>
    <property type="evidence" value="ECO:0007669"/>
    <property type="project" value="TreeGrafter"/>
</dbReference>